<name>A0ABP6YKQ7_9ACTN</name>
<comment type="caution">
    <text evidence="2">The sequence shown here is derived from an EMBL/GenBank/DDBJ whole genome shotgun (WGS) entry which is preliminary data.</text>
</comment>
<accession>A0ABP6YKQ7</accession>
<sequence length="247" mass="26152">MGFEDVADPAERLKAPQVDGDKDEPSTPYRDLTSYGDVFSPSAIASWVFEKFLGVNPMDEAKNALGGNWEEYAQCAKAWAALGLFCDDLAKNLESGNKSLDVTWSGNAADAAYVYMETLAKDIAAMKSSFEQLQEQYEIVTDGVWSAAEAAGDLLGGMLDLAILIGITMAAGVSTSWTLLGPVVAAGAVAGEIVAMINLWSRLTTLITEVGMLVSAATAAVEQIGHLHRANMIKFPLPGAGYDHPGV</sequence>
<dbReference type="EMBL" id="BAABCE010000019">
    <property type="protein sequence ID" value="GAA3583010.1"/>
    <property type="molecule type" value="Genomic_DNA"/>
</dbReference>
<proteinExistence type="predicted"/>
<organism evidence="2 3">
    <name type="scientific">Streptomyces osmaniensis</name>
    <dbReference type="NCBI Taxonomy" id="593134"/>
    <lineage>
        <taxon>Bacteria</taxon>
        <taxon>Bacillati</taxon>
        <taxon>Actinomycetota</taxon>
        <taxon>Actinomycetes</taxon>
        <taxon>Kitasatosporales</taxon>
        <taxon>Streptomycetaceae</taxon>
        <taxon>Streptomyces</taxon>
    </lineage>
</organism>
<reference evidence="3" key="1">
    <citation type="journal article" date="2019" name="Int. J. Syst. Evol. Microbiol.">
        <title>The Global Catalogue of Microorganisms (GCM) 10K type strain sequencing project: providing services to taxonomists for standard genome sequencing and annotation.</title>
        <authorList>
            <consortium name="The Broad Institute Genomics Platform"/>
            <consortium name="The Broad Institute Genome Sequencing Center for Infectious Disease"/>
            <person name="Wu L."/>
            <person name="Ma J."/>
        </authorList>
    </citation>
    <scope>NUCLEOTIDE SEQUENCE [LARGE SCALE GENOMIC DNA]</scope>
    <source>
        <strain evidence="3">JCM 17656</strain>
    </source>
</reference>
<feature type="region of interest" description="Disordered" evidence="1">
    <location>
        <begin position="1"/>
        <end position="30"/>
    </location>
</feature>
<feature type="compositionally biased region" description="Basic and acidic residues" evidence="1">
    <location>
        <begin position="9"/>
        <end position="25"/>
    </location>
</feature>
<dbReference type="RefSeq" id="WP_346185538.1">
    <property type="nucleotide sequence ID" value="NZ_BAABCE010000019.1"/>
</dbReference>
<evidence type="ECO:0000256" key="1">
    <source>
        <dbReference type="SAM" id="MobiDB-lite"/>
    </source>
</evidence>
<gene>
    <name evidence="2" type="ORF">GCM10022295_75230</name>
</gene>
<evidence type="ECO:0000313" key="3">
    <source>
        <dbReference type="Proteomes" id="UP001500707"/>
    </source>
</evidence>
<dbReference type="Proteomes" id="UP001500707">
    <property type="component" value="Unassembled WGS sequence"/>
</dbReference>
<protein>
    <submittedName>
        <fullName evidence="2">Uncharacterized protein</fullName>
    </submittedName>
</protein>
<evidence type="ECO:0000313" key="2">
    <source>
        <dbReference type="EMBL" id="GAA3583010.1"/>
    </source>
</evidence>
<keyword evidence="3" id="KW-1185">Reference proteome</keyword>